<evidence type="ECO:0000313" key="1">
    <source>
        <dbReference type="EMBL" id="KAK7859736.1"/>
    </source>
</evidence>
<dbReference type="Proteomes" id="UP000237347">
    <property type="component" value="Unassembled WGS sequence"/>
</dbReference>
<keyword evidence="2" id="KW-1185">Reference proteome</keyword>
<accession>A0AAW0M8Y1</accession>
<comment type="caution">
    <text evidence="1">The sequence shown here is derived from an EMBL/GenBank/DDBJ whole genome shotgun (WGS) entry which is preliminary data.</text>
</comment>
<sequence>MMVNEDEVMSKLNQLQFGFLSFGQFYYQDAITVTTKVVVAPLTFWEKGRKWQDDSIEKILLIILPMMGLSYTGCYNTKVEAEEDIEDENTKTVKTRMMMMMMMMRWKMKNFADDRYRIINPNDGGMRLAHNFNNASL</sequence>
<protein>
    <submittedName>
        <fullName evidence="1">Uncharacterized protein</fullName>
    </submittedName>
</protein>
<reference evidence="1 2" key="1">
    <citation type="journal article" date="2018" name="Sci. Data">
        <title>The draft genome sequence of cork oak.</title>
        <authorList>
            <person name="Ramos A.M."/>
            <person name="Usie A."/>
            <person name="Barbosa P."/>
            <person name="Barros P.M."/>
            <person name="Capote T."/>
            <person name="Chaves I."/>
            <person name="Simoes F."/>
            <person name="Abreu I."/>
            <person name="Carrasquinho I."/>
            <person name="Faro C."/>
            <person name="Guimaraes J.B."/>
            <person name="Mendonca D."/>
            <person name="Nobrega F."/>
            <person name="Rodrigues L."/>
            <person name="Saibo N.J.M."/>
            <person name="Varela M.C."/>
            <person name="Egas C."/>
            <person name="Matos J."/>
            <person name="Miguel C.M."/>
            <person name="Oliveira M.M."/>
            <person name="Ricardo C.P."/>
            <person name="Goncalves S."/>
        </authorList>
    </citation>
    <scope>NUCLEOTIDE SEQUENCE [LARGE SCALE GENOMIC DNA]</scope>
    <source>
        <strain evidence="2">cv. HL8</strain>
    </source>
</reference>
<organism evidence="1 2">
    <name type="scientific">Quercus suber</name>
    <name type="common">Cork oak</name>
    <dbReference type="NCBI Taxonomy" id="58331"/>
    <lineage>
        <taxon>Eukaryota</taxon>
        <taxon>Viridiplantae</taxon>
        <taxon>Streptophyta</taxon>
        <taxon>Embryophyta</taxon>
        <taxon>Tracheophyta</taxon>
        <taxon>Spermatophyta</taxon>
        <taxon>Magnoliopsida</taxon>
        <taxon>eudicotyledons</taxon>
        <taxon>Gunneridae</taxon>
        <taxon>Pentapetalae</taxon>
        <taxon>rosids</taxon>
        <taxon>fabids</taxon>
        <taxon>Fagales</taxon>
        <taxon>Fagaceae</taxon>
        <taxon>Quercus</taxon>
    </lineage>
</organism>
<gene>
    <name evidence="1" type="ORF">CFP56_004819</name>
</gene>
<proteinExistence type="predicted"/>
<dbReference type="AlphaFoldDB" id="A0AAW0M8Y1"/>
<evidence type="ECO:0000313" key="2">
    <source>
        <dbReference type="Proteomes" id="UP000237347"/>
    </source>
</evidence>
<dbReference type="EMBL" id="PKMF04000011">
    <property type="protein sequence ID" value="KAK7859736.1"/>
    <property type="molecule type" value="Genomic_DNA"/>
</dbReference>
<name>A0AAW0M8Y1_QUESU</name>